<dbReference type="AlphaFoldDB" id="A0A2H3JJD8"/>
<evidence type="ECO:0000313" key="2">
    <source>
        <dbReference type="EMBL" id="PCH36097.1"/>
    </source>
</evidence>
<reference evidence="2 3" key="1">
    <citation type="journal article" date="2012" name="Science">
        <title>The Paleozoic origin of enzymatic lignin decomposition reconstructed from 31 fungal genomes.</title>
        <authorList>
            <person name="Floudas D."/>
            <person name="Binder M."/>
            <person name="Riley R."/>
            <person name="Barry K."/>
            <person name="Blanchette R.A."/>
            <person name="Henrissat B."/>
            <person name="Martinez A.T."/>
            <person name="Otillar R."/>
            <person name="Spatafora J.W."/>
            <person name="Yadav J.S."/>
            <person name="Aerts A."/>
            <person name="Benoit I."/>
            <person name="Boyd A."/>
            <person name="Carlson A."/>
            <person name="Copeland A."/>
            <person name="Coutinho P.M."/>
            <person name="de Vries R.P."/>
            <person name="Ferreira P."/>
            <person name="Findley K."/>
            <person name="Foster B."/>
            <person name="Gaskell J."/>
            <person name="Glotzer D."/>
            <person name="Gorecki P."/>
            <person name="Heitman J."/>
            <person name="Hesse C."/>
            <person name="Hori C."/>
            <person name="Igarashi K."/>
            <person name="Jurgens J.A."/>
            <person name="Kallen N."/>
            <person name="Kersten P."/>
            <person name="Kohler A."/>
            <person name="Kuees U."/>
            <person name="Kumar T.K.A."/>
            <person name="Kuo A."/>
            <person name="LaButti K."/>
            <person name="Larrondo L.F."/>
            <person name="Lindquist E."/>
            <person name="Ling A."/>
            <person name="Lombard V."/>
            <person name="Lucas S."/>
            <person name="Lundell T."/>
            <person name="Martin R."/>
            <person name="McLaughlin D.J."/>
            <person name="Morgenstern I."/>
            <person name="Morin E."/>
            <person name="Murat C."/>
            <person name="Nagy L.G."/>
            <person name="Nolan M."/>
            <person name="Ohm R.A."/>
            <person name="Patyshakuliyeva A."/>
            <person name="Rokas A."/>
            <person name="Ruiz-Duenas F.J."/>
            <person name="Sabat G."/>
            <person name="Salamov A."/>
            <person name="Samejima M."/>
            <person name="Schmutz J."/>
            <person name="Slot J.C."/>
            <person name="St John F."/>
            <person name="Stenlid J."/>
            <person name="Sun H."/>
            <person name="Sun S."/>
            <person name="Syed K."/>
            <person name="Tsang A."/>
            <person name="Wiebenga A."/>
            <person name="Young D."/>
            <person name="Pisabarro A."/>
            <person name="Eastwood D.C."/>
            <person name="Martin F."/>
            <person name="Cullen D."/>
            <person name="Grigoriev I.V."/>
            <person name="Hibbett D.S."/>
        </authorList>
    </citation>
    <scope>NUCLEOTIDE SEQUENCE [LARGE SCALE GENOMIC DNA]</scope>
    <source>
        <strain evidence="2 3">MD-104</strain>
    </source>
</reference>
<gene>
    <name evidence="2" type="ORF">WOLCODRAFT_156820</name>
</gene>
<feature type="region of interest" description="Disordered" evidence="1">
    <location>
        <begin position="1"/>
        <end position="35"/>
    </location>
</feature>
<accession>A0A2H3JJD8</accession>
<evidence type="ECO:0000313" key="3">
    <source>
        <dbReference type="Proteomes" id="UP000218811"/>
    </source>
</evidence>
<proteinExistence type="predicted"/>
<keyword evidence="3" id="KW-1185">Reference proteome</keyword>
<name>A0A2H3JJD8_WOLCO</name>
<protein>
    <submittedName>
        <fullName evidence="2">Uncharacterized protein</fullName>
    </submittedName>
</protein>
<dbReference type="EMBL" id="KB467865">
    <property type="protein sequence ID" value="PCH36097.1"/>
    <property type="molecule type" value="Genomic_DNA"/>
</dbReference>
<evidence type="ECO:0000256" key="1">
    <source>
        <dbReference type="SAM" id="MobiDB-lite"/>
    </source>
</evidence>
<organism evidence="2 3">
    <name type="scientific">Wolfiporia cocos (strain MD-104)</name>
    <name type="common">Brown rot fungus</name>
    <dbReference type="NCBI Taxonomy" id="742152"/>
    <lineage>
        <taxon>Eukaryota</taxon>
        <taxon>Fungi</taxon>
        <taxon>Dikarya</taxon>
        <taxon>Basidiomycota</taxon>
        <taxon>Agaricomycotina</taxon>
        <taxon>Agaricomycetes</taxon>
        <taxon>Polyporales</taxon>
        <taxon>Phaeolaceae</taxon>
        <taxon>Wolfiporia</taxon>
    </lineage>
</organism>
<sequence length="68" mass="7331">MYPASQARAPEDPGRPWDFLFRPSGAPPPASLIPSPARITVQANNLAEALLRTPEAVHGLSGDQREQI</sequence>
<dbReference type="Proteomes" id="UP000218811">
    <property type="component" value="Unassembled WGS sequence"/>
</dbReference>